<dbReference type="PATRIC" id="fig|1350482.3.peg.1925"/>
<organism evidence="4 5">
    <name type="scientific">Cellulosimicrobium cellulans F16</name>
    <dbReference type="NCBI Taxonomy" id="1350482"/>
    <lineage>
        <taxon>Bacteria</taxon>
        <taxon>Bacillati</taxon>
        <taxon>Actinomycetota</taxon>
        <taxon>Actinomycetes</taxon>
        <taxon>Micrococcales</taxon>
        <taxon>Promicromonosporaceae</taxon>
        <taxon>Cellulosimicrobium</taxon>
    </lineage>
</organism>
<evidence type="ECO:0000256" key="1">
    <source>
        <dbReference type="ARBA" id="ARBA00029440"/>
    </source>
</evidence>
<evidence type="ECO:0000256" key="2">
    <source>
        <dbReference type="SAM" id="MobiDB-lite"/>
    </source>
</evidence>
<dbReference type="PROSITE" id="PS51671">
    <property type="entry name" value="ACT"/>
    <property type="match status" value="1"/>
</dbReference>
<dbReference type="EMBL" id="ATNL01000008">
    <property type="protein sequence ID" value="KON73184.1"/>
    <property type="molecule type" value="Genomic_DNA"/>
</dbReference>
<dbReference type="Proteomes" id="UP000037387">
    <property type="component" value="Unassembled WGS sequence"/>
</dbReference>
<feature type="compositionally biased region" description="Basic and acidic residues" evidence="2">
    <location>
        <begin position="360"/>
        <end position="370"/>
    </location>
</feature>
<dbReference type="InterPro" id="IPR036291">
    <property type="entry name" value="NAD(P)-bd_dom_sf"/>
</dbReference>
<dbReference type="PANTHER" id="PTHR43128">
    <property type="entry name" value="L-2-HYDROXYCARBOXYLATE DEHYDROGENASE (NAD(P)(+))"/>
    <property type="match status" value="1"/>
</dbReference>
<name>A0A0M0F6H3_CELCE</name>
<dbReference type="Pfam" id="PF00056">
    <property type="entry name" value="Ldh_1_N"/>
    <property type="match status" value="1"/>
</dbReference>
<dbReference type="SUPFAM" id="SSF51735">
    <property type="entry name" value="NAD(P)-binding Rossmann-fold domains"/>
    <property type="match status" value="1"/>
</dbReference>
<dbReference type="Gene3D" id="3.90.110.10">
    <property type="entry name" value="Lactate dehydrogenase/glycoside hydrolase, family 4, C-terminal"/>
    <property type="match status" value="1"/>
</dbReference>
<dbReference type="InterPro" id="IPR001236">
    <property type="entry name" value="Lactate/malate_DH_N"/>
</dbReference>
<dbReference type="InterPro" id="IPR045865">
    <property type="entry name" value="ACT-like_dom_sf"/>
</dbReference>
<dbReference type="AlphaFoldDB" id="A0A0M0F6H3"/>
<proteinExistence type="predicted"/>
<sequence>MVGATGDVGRQVCTQIVERRVLPPTARLQLVGRAGGASGRAVHGLRADLVDAYDEHAPLLDVAHSPEDVTADVIVVAAGLTPPARTGADPDRRVLAATNGAVLAEYADAIARHGSGHEVVVVVTNPVELGVAVMAERLGRHRVLGMGAWLDTLRFRRELAVELGVRRHRVGGFVGGQHGEDAVPLWSTVRVSGLDADERARAVAALRRGRTLDALPAEIAAAKDELARVAADDMGAAFDLIDTWPADLRLVTRPWMTHQSGAKTPAGTASATVDLLEVILDGREIVVAGQVALDGELDGRLDGKLSGPDGAPHRGVLGVPVVLGPGGWTRVLLDDLPDDEARRLAHAADGVGRMVAASTARDDAAGEEPRGSAGDPAPSGDRAPSSRAGAEAAWVATVHGLDQPGTLTALTGVFSTRGVSFDSLATEPVDDDGRAGRIVVTFRATPRRTRALERAVRRLATVRSVAVEPAPGTEFSQGGAAR</sequence>
<feature type="domain" description="ACT" evidence="3">
    <location>
        <begin position="395"/>
        <end position="470"/>
    </location>
</feature>
<keyword evidence="5" id="KW-1185">Reference proteome</keyword>
<dbReference type="GO" id="GO:0004459">
    <property type="term" value="F:L-lactate dehydrogenase (NAD+) activity"/>
    <property type="evidence" value="ECO:0007669"/>
    <property type="project" value="TreeGrafter"/>
</dbReference>
<dbReference type="Gene3D" id="3.40.50.720">
    <property type="entry name" value="NAD(P)-binding Rossmann-like Domain"/>
    <property type="match status" value="1"/>
</dbReference>
<accession>A0A0M0F6H3</accession>
<reference evidence="4 5" key="1">
    <citation type="journal article" date="2015" name="Sci. Rep.">
        <title>Functional and structural properties of a novel cellulosome-like multienzyme complex: efficient glycoside hydrolysis of water-insoluble 7-xylosyl-10-deacetylpaclitaxel.</title>
        <authorList>
            <person name="Dou T.Y."/>
            <person name="Luan H.W."/>
            <person name="Ge G.B."/>
            <person name="Dong M.M."/>
            <person name="Zou H.F."/>
            <person name="He Y.Q."/>
            <person name="Cui P."/>
            <person name="Wang J.Y."/>
            <person name="Hao D.C."/>
            <person name="Yang S.L."/>
            <person name="Yang L."/>
        </authorList>
    </citation>
    <scope>NUCLEOTIDE SEQUENCE [LARGE SCALE GENOMIC DNA]</scope>
    <source>
        <strain evidence="4 5">F16</strain>
    </source>
</reference>
<dbReference type="InterPro" id="IPR002912">
    <property type="entry name" value="ACT_dom"/>
</dbReference>
<protein>
    <recommendedName>
        <fullName evidence="3">ACT domain-containing protein</fullName>
    </recommendedName>
</protein>
<gene>
    <name evidence="4" type="ORF">M768_09580</name>
</gene>
<dbReference type="GO" id="GO:0006089">
    <property type="term" value="P:lactate metabolic process"/>
    <property type="evidence" value="ECO:0007669"/>
    <property type="project" value="TreeGrafter"/>
</dbReference>
<dbReference type="SUPFAM" id="SSF56327">
    <property type="entry name" value="LDH C-terminal domain-like"/>
    <property type="match status" value="1"/>
</dbReference>
<dbReference type="InterPro" id="IPR015955">
    <property type="entry name" value="Lactate_DH/Glyco_Ohase_4_C"/>
</dbReference>
<dbReference type="Gene3D" id="3.30.70.260">
    <property type="match status" value="1"/>
</dbReference>
<dbReference type="SUPFAM" id="SSF55021">
    <property type="entry name" value="ACT-like"/>
    <property type="match status" value="1"/>
</dbReference>
<dbReference type="PANTHER" id="PTHR43128:SF16">
    <property type="entry name" value="L-LACTATE DEHYDROGENASE"/>
    <property type="match status" value="1"/>
</dbReference>
<evidence type="ECO:0000313" key="4">
    <source>
        <dbReference type="EMBL" id="KON73184.1"/>
    </source>
</evidence>
<feature type="region of interest" description="Disordered" evidence="2">
    <location>
        <begin position="353"/>
        <end position="391"/>
    </location>
</feature>
<evidence type="ECO:0000313" key="5">
    <source>
        <dbReference type="Proteomes" id="UP000037387"/>
    </source>
</evidence>
<evidence type="ECO:0000259" key="3">
    <source>
        <dbReference type="PROSITE" id="PS51671"/>
    </source>
</evidence>
<comment type="pathway">
    <text evidence="1">Amino-acid biosynthesis.</text>
</comment>
<comment type="caution">
    <text evidence="4">The sequence shown here is derived from an EMBL/GenBank/DDBJ whole genome shotgun (WGS) entry which is preliminary data.</text>
</comment>